<keyword evidence="6" id="KW-1185">Reference proteome</keyword>
<dbReference type="InterPro" id="IPR028081">
    <property type="entry name" value="Leu-bd"/>
</dbReference>
<evidence type="ECO:0000256" key="3">
    <source>
        <dbReference type="SAM" id="SignalP"/>
    </source>
</evidence>
<dbReference type="RefSeq" id="WP_076534243.1">
    <property type="nucleotide sequence ID" value="NZ_BMEH01000014.1"/>
</dbReference>
<dbReference type="PANTHER" id="PTHR47235:SF1">
    <property type="entry name" value="BLR6548 PROTEIN"/>
    <property type="match status" value="1"/>
</dbReference>
<dbReference type="OrthoDB" id="9147078at2"/>
<dbReference type="Gene3D" id="3.40.50.2300">
    <property type="match status" value="2"/>
</dbReference>
<name>A0A1N7QKN6_9RHOB</name>
<protein>
    <submittedName>
        <fullName evidence="5">Amino acid/amide ABC transporter substrate-binding protein, HAAT family</fullName>
    </submittedName>
</protein>
<accession>A0A1N7QKN6</accession>
<feature type="chain" id="PRO_5012207644" evidence="3">
    <location>
        <begin position="24"/>
        <end position="392"/>
    </location>
</feature>
<dbReference type="EMBL" id="FTOT01000014">
    <property type="protein sequence ID" value="SIT23435.1"/>
    <property type="molecule type" value="Genomic_DNA"/>
</dbReference>
<dbReference type="CDD" id="cd06343">
    <property type="entry name" value="PBP1_ABC_ligand_binding-like"/>
    <property type="match status" value="1"/>
</dbReference>
<dbReference type="PANTHER" id="PTHR47235">
    <property type="entry name" value="BLR6548 PROTEIN"/>
    <property type="match status" value="1"/>
</dbReference>
<dbReference type="Pfam" id="PF13458">
    <property type="entry name" value="Peripla_BP_6"/>
    <property type="match status" value="1"/>
</dbReference>
<organism evidence="5 6">
    <name type="scientific">Gemmobacter megaterium</name>
    <dbReference type="NCBI Taxonomy" id="1086013"/>
    <lineage>
        <taxon>Bacteria</taxon>
        <taxon>Pseudomonadati</taxon>
        <taxon>Pseudomonadota</taxon>
        <taxon>Alphaproteobacteria</taxon>
        <taxon>Rhodobacterales</taxon>
        <taxon>Paracoccaceae</taxon>
        <taxon>Gemmobacter</taxon>
    </lineage>
</organism>
<keyword evidence="2 3" id="KW-0732">Signal</keyword>
<gene>
    <name evidence="5" type="ORF">SAMN05421774_11430</name>
</gene>
<evidence type="ECO:0000313" key="6">
    <source>
        <dbReference type="Proteomes" id="UP000186141"/>
    </source>
</evidence>
<reference evidence="5 6" key="1">
    <citation type="submission" date="2017-01" db="EMBL/GenBank/DDBJ databases">
        <authorList>
            <person name="Mah S.A."/>
            <person name="Swanson W.J."/>
            <person name="Moy G.W."/>
            <person name="Vacquier V.D."/>
        </authorList>
    </citation>
    <scope>NUCLEOTIDE SEQUENCE [LARGE SCALE GENOMIC DNA]</scope>
    <source>
        <strain evidence="5 6">DSM 26375</strain>
    </source>
</reference>
<evidence type="ECO:0000256" key="2">
    <source>
        <dbReference type="ARBA" id="ARBA00022729"/>
    </source>
</evidence>
<evidence type="ECO:0000256" key="1">
    <source>
        <dbReference type="ARBA" id="ARBA00010062"/>
    </source>
</evidence>
<proteinExistence type="inferred from homology"/>
<dbReference type="Proteomes" id="UP000186141">
    <property type="component" value="Unassembled WGS sequence"/>
</dbReference>
<sequence>MKATIKTLAAGALALGLAQGALAETQGVSDKEVVIGSVNDLSGIFAAIGVPAMNGASLRFEQANAAGGVHGRMIKFVVEDHGYQLPKATQAYNKLVNRDKVFAMIMSLGTPHNLAGFKIMDPKGIFNINPLTAAREMLPEEGAENKFVAFSSYYDQTVAGLRFLNKEFGVKKVCTMYLPTDFGMEISSASKEKAAELGMEFVSETTHKPDEQDFVGAVQKLRADGCEVVTMALGVRAGITVVGTAKQLGWTDVKFLATSAGFLEAVAAVPGGVTDGLYAAAGWVDLQARKEDPVPAKFMADYTAKYGQPATGFAMLGYATADTVVRALEATGADLTRESFLAAMESLDFMDELTDMHMRYTPESHQGANEVTISVVKDGVWNLIARETPSGS</sequence>
<dbReference type="SUPFAM" id="SSF53822">
    <property type="entry name" value="Periplasmic binding protein-like I"/>
    <property type="match status" value="1"/>
</dbReference>
<dbReference type="InterPro" id="IPR028082">
    <property type="entry name" value="Peripla_BP_I"/>
</dbReference>
<dbReference type="STRING" id="1086013.SAMN05421774_11430"/>
<feature type="domain" description="Leucine-binding protein" evidence="4">
    <location>
        <begin position="33"/>
        <end position="378"/>
    </location>
</feature>
<feature type="signal peptide" evidence="3">
    <location>
        <begin position="1"/>
        <end position="23"/>
    </location>
</feature>
<dbReference type="AlphaFoldDB" id="A0A1N7QKN6"/>
<comment type="similarity">
    <text evidence="1">Belongs to the leucine-binding protein family.</text>
</comment>
<evidence type="ECO:0000259" key="4">
    <source>
        <dbReference type="Pfam" id="PF13458"/>
    </source>
</evidence>
<evidence type="ECO:0000313" key="5">
    <source>
        <dbReference type="EMBL" id="SIT23435.1"/>
    </source>
</evidence>